<reference evidence="2 3" key="1">
    <citation type="journal article" date="2009" name="Int. J. Syst. Evol. Microbiol.">
        <title>Paenibacillus contaminans sp. nov., isolated from a contaminated laboratory plate.</title>
        <authorList>
            <person name="Chou J.H."/>
            <person name="Lee J.H."/>
            <person name="Lin M.C."/>
            <person name="Chang P.S."/>
            <person name="Arun A.B."/>
            <person name="Young C.C."/>
            <person name="Chen W.M."/>
        </authorList>
    </citation>
    <scope>NUCLEOTIDE SEQUENCE [LARGE SCALE GENOMIC DNA]</scope>
    <source>
        <strain evidence="2 3">CKOBP-6</strain>
    </source>
</reference>
<evidence type="ECO:0000313" key="2">
    <source>
        <dbReference type="EMBL" id="RAV18707.1"/>
    </source>
</evidence>
<name>A0A329MLF7_9BACL</name>
<protein>
    <submittedName>
        <fullName evidence="2">Uncharacterized protein</fullName>
    </submittedName>
</protein>
<dbReference type="RefSeq" id="WP_113033325.1">
    <property type="nucleotide sequence ID" value="NZ_QMFB01000015.1"/>
</dbReference>
<keyword evidence="3" id="KW-1185">Reference proteome</keyword>
<comment type="caution">
    <text evidence="2">The sequence shown here is derived from an EMBL/GenBank/DDBJ whole genome shotgun (WGS) entry which is preliminary data.</text>
</comment>
<dbReference type="OrthoDB" id="2360619at2"/>
<evidence type="ECO:0000256" key="1">
    <source>
        <dbReference type="SAM" id="MobiDB-lite"/>
    </source>
</evidence>
<dbReference type="EMBL" id="QMFB01000015">
    <property type="protein sequence ID" value="RAV18707.1"/>
    <property type="molecule type" value="Genomic_DNA"/>
</dbReference>
<dbReference type="AlphaFoldDB" id="A0A329MLF7"/>
<organism evidence="2 3">
    <name type="scientific">Paenibacillus contaminans</name>
    <dbReference type="NCBI Taxonomy" id="450362"/>
    <lineage>
        <taxon>Bacteria</taxon>
        <taxon>Bacillati</taxon>
        <taxon>Bacillota</taxon>
        <taxon>Bacilli</taxon>
        <taxon>Bacillales</taxon>
        <taxon>Paenibacillaceae</taxon>
        <taxon>Paenibacillus</taxon>
    </lineage>
</organism>
<accession>A0A329MLF7</accession>
<proteinExistence type="predicted"/>
<gene>
    <name evidence="2" type="ORF">DQG23_23485</name>
</gene>
<feature type="region of interest" description="Disordered" evidence="1">
    <location>
        <begin position="91"/>
        <end position="113"/>
    </location>
</feature>
<evidence type="ECO:0000313" key="3">
    <source>
        <dbReference type="Proteomes" id="UP000250369"/>
    </source>
</evidence>
<dbReference type="Proteomes" id="UP000250369">
    <property type="component" value="Unassembled WGS sequence"/>
</dbReference>
<sequence length="156" mass="17783">MLSFEEKLAILESFPVLQRKNVSLGRVNFHYEESVYEKKTVAYHLHPNGNGFVYVGQLPGYDADEKGLVNIRDYTEEKLRDIVVKSIDFLSGESGRPSSADGNDKKQSWTGPEGQQLDLIYENDLWFVYAGGNLESAFETREEAEEYLEEEGFSRA</sequence>